<protein>
    <recommendedName>
        <fullName evidence="3">Glycosyltransferase family 92 protein</fullName>
    </recommendedName>
</protein>
<accession>A0A0M0JQA2</accession>
<keyword evidence="2" id="KW-1185">Reference proteome</keyword>
<evidence type="ECO:0000313" key="2">
    <source>
        <dbReference type="Proteomes" id="UP000037460"/>
    </source>
</evidence>
<gene>
    <name evidence="1" type="ORF">Ctob_001953</name>
</gene>
<reference evidence="2" key="1">
    <citation type="journal article" date="2015" name="PLoS Genet.">
        <title>Genome Sequence and Transcriptome Analyses of Chrysochromulina tobin: Metabolic Tools for Enhanced Algal Fitness in the Prominent Order Prymnesiales (Haptophyceae).</title>
        <authorList>
            <person name="Hovde B.T."/>
            <person name="Deodato C.R."/>
            <person name="Hunsperger H.M."/>
            <person name="Ryken S.A."/>
            <person name="Yost W."/>
            <person name="Jha R.K."/>
            <person name="Patterson J."/>
            <person name="Monnat R.J. Jr."/>
            <person name="Barlow S.B."/>
            <person name="Starkenburg S.R."/>
            <person name="Cattolico R.A."/>
        </authorList>
    </citation>
    <scope>NUCLEOTIDE SEQUENCE</scope>
    <source>
        <strain evidence="2">CCMP291</strain>
    </source>
</reference>
<sequence>MHMTAEALSEAPATSSSIPPPRVAALTIVRDEPFFLPLWHRHYSRAFAPDDLYCLHHVTTAEEQVADPAFAEALRLFRKDRVECVVEPLFDPVWLRKVVRDRVGTLLAAGYSAVLFAEVDELLVPANGNLATYVVGFANSGRTAVRCIGWEVHHDMTSEPSLDLSRPVLAQRGWWHRNAKYDKAFLARHEARCKYEHAPEAIERQWNAHYRASGGALVAQYLNLPAALEPIPSWVRDTALPGI</sequence>
<comment type="caution">
    <text evidence="1">The sequence shown here is derived from an EMBL/GenBank/DDBJ whole genome shotgun (WGS) entry which is preliminary data.</text>
</comment>
<dbReference type="EMBL" id="JWZX01002568">
    <property type="protein sequence ID" value="KOO28438.1"/>
    <property type="molecule type" value="Genomic_DNA"/>
</dbReference>
<dbReference type="Proteomes" id="UP000037460">
    <property type="component" value="Unassembled WGS sequence"/>
</dbReference>
<evidence type="ECO:0008006" key="3">
    <source>
        <dbReference type="Google" id="ProtNLM"/>
    </source>
</evidence>
<dbReference type="AlphaFoldDB" id="A0A0M0JQA2"/>
<dbReference type="OrthoDB" id="10006172at2759"/>
<evidence type="ECO:0000313" key="1">
    <source>
        <dbReference type="EMBL" id="KOO28438.1"/>
    </source>
</evidence>
<organism evidence="1 2">
    <name type="scientific">Chrysochromulina tobinii</name>
    <dbReference type="NCBI Taxonomy" id="1460289"/>
    <lineage>
        <taxon>Eukaryota</taxon>
        <taxon>Haptista</taxon>
        <taxon>Haptophyta</taxon>
        <taxon>Prymnesiophyceae</taxon>
        <taxon>Prymnesiales</taxon>
        <taxon>Chrysochromulinaceae</taxon>
        <taxon>Chrysochromulina</taxon>
    </lineage>
</organism>
<name>A0A0M0JQA2_9EUKA</name>
<proteinExistence type="predicted"/>